<feature type="domain" description="MULE transposase" evidence="1">
    <location>
        <begin position="72"/>
        <end position="156"/>
    </location>
</feature>
<comment type="caution">
    <text evidence="2">The sequence shown here is derived from an EMBL/GenBank/DDBJ whole genome shotgun (WGS) entry which is preliminary data.</text>
</comment>
<dbReference type="InterPro" id="IPR018289">
    <property type="entry name" value="MULE_transposase_dom"/>
</dbReference>
<evidence type="ECO:0000313" key="3">
    <source>
        <dbReference type="Proteomes" id="UP001160148"/>
    </source>
</evidence>
<protein>
    <recommendedName>
        <fullName evidence="1">MULE transposase domain-containing protein</fullName>
    </recommendedName>
</protein>
<dbReference type="EMBL" id="CARXXK010000782">
    <property type="protein sequence ID" value="CAI6371158.1"/>
    <property type="molecule type" value="Genomic_DNA"/>
</dbReference>
<dbReference type="Proteomes" id="UP001160148">
    <property type="component" value="Unassembled WGS sequence"/>
</dbReference>
<organism evidence="2 3">
    <name type="scientific">Macrosiphum euphorbiae</name>
    <name type="common">potato aphid</name>
    <dbReference type="NCBI Taxonomy" id="13131"/>
    <lineage>
        <taxon>Eukaryota</taxon>
        <taxon>Metazoa</taxon>
        <taxon>Ecdysozoa</taxon>
        <taxon>Arthropoda</taxon>
        <taxon>Hexapoda</taxon>
        <taxon>Insecta</taxon>
        <taxon>Pterygota</taxon>
        <taxon>Neoptera</taxon>
        <taxon>Paraneoptera</taxon>
        <taxon>Hemiptera</taxon>
        <taxon>Sternorrhyncha</taxon>
        <taxon>Aphidomorpha</taxon>
        <taxon>Aphidoidea</taxon>
        <taxon>Aphididae</taxon>
        <taxon>Macrosiphini</taxon>
        <taxon>Macrosiphum</taxon>
    </lineage>
</organism>
<accession>A0AAV0XSM4</accession>
<name>A0AAV0XSM4_9HEMI</name>
<evidence type="ECO:0000313" key="2">
    <source>
        <dbReference type="EMBL" id="CAI6371158.1"/>
    </source>
</evidence>
<sequence>MRLARRKSLPRLPNNLRELATLFDDGQLERFGCCEANFFRCCVQDTDGKTNIIFACTQFINTVLLNDVNEIHADATFKIIPANMGYQLLVLHCMIQNYSIPVIYVLMEGKTRRSYECVFQFVKNNLLPTLRPSIIITDYESALRDVLLSVFPGAQSAVWRKIKKLGYLNHINNNANALKALKLLMCLPLLPALTIENGFSLITAFARNHGVHLQQLFQYYQS</sequence>
<dbReference type="AlphaFoldDB" id="A0AAV0XSM4"/>
<evidence type="ECO:0000259" key="1">
    <source>
        <dbReference type="Pfam" id="PF10551"/>
    </source>
</evidence>
<keyword evidence="3" id="KW-1185">Reference proteome</keyword>
<proteinExistence type="predicted"/>
<reference evidence="2 3" key="1">
    <citation type="submission" date="2023-01" db="EMBL/GenBank/DDBJ databases">
        <authorList>
            <person name="Whitehead M."/>
        </authorList>
    </citation>
    <scope>NUCLEOTIDE SEQUENCE [LARGE SCALE GENOMIC DNA]</scope>
</reference>
<dbReference type="Pfam" id="PF10551">
    <property type="entry name" value="MULE"/>
    <property type="match status" value="1"/>
</dbReference>
<gene>
    <name evidence="2" type="ORF">MEUPH1_LOCUS25195</name>
</gene>